<protein>
    <submittedName>
        <fullName evidence="2">Putative alpha-methylacyl-CoA racemase</fullName>
    </submittedName>
</protein>
<evidence type="ECO:0000256" key="1">
    <source>
        <dbReference type="ARBA" id="ARBA00008383"/>
    </source>
</evidence>
<dbReference type="InterPro" id="IPR003673">
    <property type="entry name" value="CoA-Trfase_fam_III"/>
</dbReference>
<dbReference type="InterPro" id="IPR023606">
    <property type="entry name" value="CoA-Trfase_III_dom_1_sf"/>
</dbReference>
<dbReference type="STRING" id="1522189.A0A316VPA7"/>
<dbReference type="Pfam" id="PF02515">
    <property type="entry name" value="CoA_transf_3"/>
    <property type="match status" value="1"/>
</dbReference>
<name>A0A316VPA7_9BASI</name>
<reference evidence="2 3" key="1">
    <citation type="journal article" date="2018" name="Mol. Biol. Evol.">
        <title>Broad Genomic Sampling Reveals a Smut Pathogenic Ancestry of the Fungal Clade Ustilaginomycotina.</title>
        <authorList>
            <person name="Kijpornyongpan T."/>
            <person name="Mondo S.J."/>
            <person name="Barry K."/>
            <person name="Sandor L."/>
            <person name="Lee J."/>
            <person name="Lipzen A."/>
            <person name="Pangilinan J."/>
            <person name="LaButti K."/>
            <person name="Hainaut M."/>
            <person name="Henrissat B."/>
            <person name="Grigoriev I.V."/>
            <person name="Spatafora J.W."/>
            <person name="Aime M.C."/>
        </authorList>
    </citation>
    <scope>NUCLEOTIDE SEQUENCE [LARGE SCALE GENOMIC DNA]</scope>
    <source>
        <strain evidence="2 3">MCA 4658</strain>
    </source>
</reference>
<dbReference type="AlphaFoldDB" id="A0A316VPA7"/>
<dbReference type="GO" id="GO:0003824">
    <property type="term" value="F:catalytic activity"/>
    <property type="evidence" value="ECO:0007669"/>
    <property type="project" value="InterPro"/>
</dbReference>
<dbReference type="EMBL" id="KZ819465">
    <property type="protein sequence ID" value="PWN39469.1"/>
    <property type="molecule type" value="Genomic_DNA"/>
</dbReference>
<gene>
    <name evidence="2" type="ORF">IE81DRAFT_24791</name>
</gene>
<dbReference type="InterPro" id="IPR050509">
    <property type="entry name" value="CoA-transferase_III"/>
</dbReference>
<dbReference type="InParanoid" id="A0A316VPA7"/>
<proteinExistence type="inferred from homology"/>
<dbReference type="InterPro" id="IPR044855">
    <property type="entry name" value="CoA-Trfase_III_dom3_sf"/>
</dbReference>
<dbReference type="PANTHER" id="PTHR48228">
    <property type="entry name" value="SUCCINYL-COA--D-CITRAMALATE COA-TRANSFERASE"/>
    <property type="match status" value="1"/>
</dbReference>
<accession>A0A316VPA7</accession>
<sequence length="404" mass="43147">MTSSRAALPLSGLKVVEFAGLAPGPMVGLILADFGATVIRIDKVNASFNPDSLVRGKKSVALDPKNKHGLRAIRRLLSRTDVVVDPFRPGVLERLGLGPEDVRQGREGCGANEGCVFARLTGFQRQGPYASMAGHDINYIALSGLLSMLGNEAGERSKSGKGQVVESDMVTGARYLSSFLLISSYLSHPEWGSVAADGTEGSRGTGALTGGAPWYAVYKCRDGKWFSVGAIEPPFYAELLRILKESTPSAPTRDGHPSVSTQNDRTTWPSLRAYLTSVFATQTREYWTSKFVGTDACAVPVLTRDESLSAVQPVVAAEIAASGEPVVPQPAPRLSRTPAIAPKGSEHNVQDESPDLLLQPGEHTASVLREWIGVDAAEFERLVECGAASGEAEEEEEQQVKAKL</sequence>
<dbReference type="Gene3D" id="3.40.50.10540">
    <property type="entry name" value="Crotonobetainyl-coa:carnitine coa-transferase, domain 1"/>
    <property type="match status" value="2"/>
</dbReference>
<keyword evidence="3" id="KW-1185">Reference proteome</keyword>
<dbReference type="Proteomes" id="UP000245783">
    <property type="component" value="Unassembled WGS sequence"/>
</dbReference>
<dbReference type="RefSeq" id="XP_025366629.1">
    <property type="nucleotide sequence ID" value="XM_025511290.1"/>
</dbReference>
<evidence type="ECO:0000313" key="2">
    <source>
        <dbReference type="EMBL" id="PWN39469.1"/>
    </source>
</evidence>
<organism evidence="2 3">
    <name type="scientific">Ceraceosorus guamensis</name>
    <dbReference type="NCBI Taxonomy" id="1522189"/>
    <lineage>
        <taxon>Eukaryota</taxon>
        <taxon>Fungi</taxon>
        <taxon>Dikarya</taxon>
        <taxon>Basidiomycota</taxon>
        <taxon>Ustilaginomycotina</taxon>
        <taxon>Exobasidiomycetes</taxon>
        <taxon>Ceraceosorales</taxon>
        <taxon>Ceraceosoraceae</taxon>
        <taxon>Ceraceosorus</taxon>
    </lineage>
</organism>
<evidence type="ECO:0000313" key="3">
    <source>
        <dbReference type="Proteomes" id="UP000245783"/>
    </source>
</evidence>
<dbReference type="PANTHER" id="PTHR48228:SF5">
    <property type="entry name" value="ALPHA-METHYLACYL-COA RACEMASE"/>
    <property type="match status" value="1"/>
</dbReference>
<dbReference type="OrthoDB" id="16747at2759"/>
<dbReference type="Gene3D" id="3.30.1540.10">
    <property type="entry name" value="formyl-coa transferase, domain 3"/>
    <property type="match status" value="1"/>
</dbReference>
<dbReference type="GeneID" id="37033160"/>
<comment type="similarity">
    <text evidence="1">Belongs to the CoA-transferase III family.</text>
</comment>
<dbReference type="SUPFAM" id="SSF89796">
    <property type="entry name" value="CoA-transferase family III (CaiB/BaiF)"/>
    <property type="match status" value="1"/>
</dbReference>